<feature type="transmembrane region" description="Helical" evidence="8">
    <location>
        <begin position="984"/>
        <end position="1012"/>
    </location>
</feature>
<dbReference type="AlphaFoldDB" id="A0A383XQA3"/>
<keyword evidence="3" id="KW-1003">Cell membrane</keyword>
<evidence type="ECO:0000256" key="6">
    <source>
        <dbReference type="ARBA" id="ARBA00022989"/>
    </source>
</evidence>
<dbReference type="Gene3D" id="3.30.70.1320">
    <property type="entry name" value="Multidrug efflux transporter AcrB pore domain like"/>
    <property type="match status" value="1"/>
</dbReference>
<dbReference type="RefSeq" id="WP_109721493.1">
    <property type="nucleotide sequence ID" value="NZ_QEQK01000018.1"/>
</dbReference>
<evidence type="ECO:0000256" key="3">
    <source>
        <dbReference type="ARBA" id="ARBA00022475"/>
    </source>
</evidence>
<dbReference type="PANTHER" id="PTHR32063">
    <property type="match status" value="1"/>
</dbReference>
<dbReference type="GO" id="GO:0005886">
    <property type="term" value="C:plasma membrane"/>
    <property type="evidence" value="ECO:0007669"/>
    <property type="project" value="UniProtKB-SubCell"/>
</dbReference>
<proteinExistence type="predicted"/>
<comment type="subcellular location">
    <subcellularLocation>
        <location evidence="1">Cell inner membrane</location>
        <topology evidence="1">Multi-pass membrane protein</topology>
    </subcellularLocation>
</comment>
<feature type="transmembrane region" description="Helical" evidence="8">
    <location>
        <begin position="883"/>
        <end position="903"/>
    </location>
</feature>
<evidence type="ECO:0000256" key="7">
    <source>
        <dbReference type="ARBA" id="ARBA00023136"/>
    </source>
</evidence>
<name>A0A383XQA3_9GAMM</name>
<dbReference type="Proteomes" id="UP000251800">
    <property type="component" value="Unassembled WGS sequence"/>
</dbReference>
<organism evidence="9 10">
    <name type="scientific">Abyssibacter profundi</name>
    <dbReference type="NCBI Taxonomy" id="2182787"/>
    <lineage>
        <taxon>Bacteria</taxon>
        <taxon>Pseudomonadati</taxon>
        <taxon>Pseudomonadota</taxon>
        <taxon>Gammaproteobacteria</taxon>
        <taxon>Chromatiales</taxon>
        <taxon>Oceanococcaceae</taxon>
        <taxon>Abyssibacter</taxon>
    </lineage>
</organism>
<dbReference type="Gene3D" id="1.20.1640.10">
    <property type="entry name" value="Multidrug efflux transporter AcrB transmembrane domain"/>
    <property type="match status" value="2"/>
</dbReference>
<keyword evidence="5 8" id="KW-0812">Transmembrane</keyword>
<sequence length="1037" mass="112872">MVLSDLSVRRPVFASVLSLLMLAFGALAYERLALREYPDIDPPIVSVDTSYTGASAAVVETRITEIIEDRIAGVEGIRFISSSSEDGRSRVTIEFDSGRDIDGATNDIRDRVSGVVDNLPEEADPPDIQKVESDDDVIMWMNLTSTELDLLELTDYARRYLQDRFSILPGVARVRVGGGLEYAMRIWLDRKALAARGLTVADVENALVAENVELPAGRIESEDRLFTARVRRGYHTPADFRNLVVGTSTDGHLVRMSEVARVEKGAVEDRTLFRGNTVPMVGMGIIKQSTANTIEVARAAKALRERLSPNLPAGMSIEQSYDSSVFIEAAIAEVWKTLAIAVALVVLVIWLFLGSVRAMIVPAVTVPVSLIATFVALYLFGFTINLLTLLAMVLAVGLVVDDSIVMLENIARRVELGESPLVAAYRGAGQVGFAVVATSVVLIAVFVPLSFISGDIGRLFTEFALTMAAAVFFSTIVALTLSPMLCSKLLKAKDRHSGRRSMAALIERGFDRLAAGYGRLLNAVLRAPWVVGLAIAGVLVGAVYLYQAVPTEFAPKEDRGAFFLVVRGPEGATFDYMKDYMDEIEARTMPLVESGEVQRLLVRAPSFGGERYNSGIVIFVLRPWAQRRTAWEIMDDVRSRVGDLPGVRAFPIMRQGFGGGRGQPVQFVIGGGTYEELVDWRDRLLEAIDERMPGLRGVDSDYKETQPQLRIAIDRNRAGDLGVSVRDIGLTLQTMLGSRRVTTYLDDGEEYDVIVEGERELQRTQDAVANLYVRSDSTGELIPLGNLVTIREQADAFALNRYNRVRAITIEADLADGLVLGEALTELEALAREVLPESVVIDYKGQSRDLQESTGSLVFVFLLGMVVVFLVLAAQFESFVHPLVIMLTVPLAVAGALFGLWLVDSSLNIYSQIGLVMLIGLAAKNGILIVEFANQRRDAGVGFDDALREAAQVRFRPIVMTAITTAAGSLPLILSSGAGAETRFSIGVVILSGVLAATFFTIFVVPVAYALLARGTDSPEAVARELEGQLSDTPMQP</sequence>
<keyword evidence="4" id="KW-0997">Cell inner membrane</keyword>
<evidence type="ECO:0000313" key="9">
    <source>
        <dbReference type="EMBL" id="PWN54807.1"/>
    </source>
</evidence>
<dbReference type="SUPFAM" id="SSF82866">
    <property type="entry name" value="Multidrug efflux transporter AcrB transmembrane domain"/>
    <property type="match status" value="2"/>
</dbReference>
<keyword evidence="7 8" id="KW-0472">Membrane</keyword>
<dbReference type="InterPro" id="IPR001036">
    <property type="entry name" value="Acrflvin-R"/>
</dbReference>
<dbReference type="GO" id="GO:0042910">
    <property type="term" value="F:xenobiotic transmembrane transporter activity"/>
    <property type="evidence" value="ECO:0007669"/>
    <property type="project" value="TreeGrafter"/>
</dbReference>
<evidence type="ECO:0000256" key="5">
    <source>
        <dbReference type="ARBA" id="ARBA00022692"/>
    </source>
</evidence>
<gene>
    <name evidence="9" type="ORF">DEH80_15830</name>
</gene>
<feature type="transmembrane region" description="Helical" evidence="8">
    <location>
        <begin position="428"/>
        <end position="451"/>
    </location>
</feature>
<dbReference type="Gene3D" id="3.30.2090.10">
    <property type="entry name" value="Multidrug efflux transporter AcrB TolC docking domain, DN and DC subdomains"/>
    <property type="match status" value="2"/>
</dbReference>
<feature type="transmembrane region" description="Helical" evidence="8">
    <location>
        <begin position="463"/>
        <end position="486"/>
    </location>
</feature>
<dbReference type="OrthoDB" id="9757904at2"/>
<dbReference type="SUPFAM" id="SSF82693">
    <property type="entry name" value="Multidrug efflux transporter AcrB pore domain, PN1, PN2, PC1 and PC2 subdomains"/>
    <property type="match status" value="3"/>
</dbReference>
<dbReference type="InterPro" id="IPR027463">
    <property type="entry name" value="AcrB_DN_DC_subdom"/>
</dbReference>
<feature type="transmembrane region" description="Helical" evidence="8">
    <location>
        <begin position="334"/>
        <end position="353"/>
    </location>
</feature>
<dbReference type="EMBL" id="QEQK01000018">
    <property type="protein sequence ID" value="PWN54807.1"/>
    <property type="molecule type" value="Genomic_DNA"/>
</dbReference>
<protein>
    <submittedName>
        <fullName evidence="9">Multidrug transporter AcrB</fullName>
    </submittedName>
</protein>
<dbReference type="FunFam" id="1.20.1640.10:FF:000001">
    <property type="entry name" value="Efflux pump membrane transporter"/>
    <property type="match status" value="1"/>
</dbReference>
<dbReference type="SUPFAM" id="SSF82714">
    <property type="entry name" value="Multidrug efflux transporter AcrB TolC docking domain, DN and DC subdomains"/>
    <property type="match status" value="2"/>
</dbReference>
<keyword evidence="10" id="KW-1185">Reference proteome</keyword>
<dbReference type="PRINTS" id="PR00702">
    <property type="entry name" value="ACRIFLAVINRP"/>
</dbReference>
<evidence type="ECO:0000256" key="8">
    <source>
        <dbReference type="SAM" id="Phobius"/>
    </source>
</evidence>
<evidence type="ECO:0000256" key="2">
    <source>
        <dbReference type="ARBA" id="ARBA00022448"/>
    </source>
</evidence>
<feature type="transmembrane region" description="Helical" evidence="8">
    <location>
        <begin position="527"/>
        <end position="546"/>
    </location>
</feature>
<evidence type="ECO:0000256" key="4">
    <source>
        <dbReference type="ARBA" id="ARBA00022519"/>
    </source>
</evidence>
<dbReference type="Pfam" id="PF00873">
    <property type="entry name" value="ACR_tran"/>
    <property type="match status" value="1"/>
</dbReference>
<evidence type="ECO:0000256" key="1">
    <source>
        <dbReference type="ARBA" id="ARBA00004429"/>
    </source>
</evidence>
<dbReference type="Gene3D" id="3.30.70.1440">
    <property type="entry name" value="Multidrug efflux transporter AcrB pore domain"/>
    <property type="match status" value="1"/>
</dbReference>
<dbReference type="Gene3D" id="3.30.70.1430">
    <property type="entry name" value="Multidrug efflux transporter AcrB pore domain"/>
    <property type="match status" value="2"/>
</dbReference>
<dbReference type="PANTHER" id="PTHR32063:SF14">
    <property type="entry name" value="BLL4319 PROTEIN"/>
    <property type="match status" value="1"/>
</dbReference>
<evidence type="ECO:0000313" key="10">
    <source>
        <dbReference type="Proteomes" id="UP000251800"/>
    </source>
</evidence>
<feature type="transmembrane region" description="Helical" evidence="8">
    <location>
        <begin position="958"/>
        <end position="978"/>
    </location>
</feature>
<reference evidence="9 10" key="1">
    <citation type="submission" date="2018-05" db="EMBL/GenBank/DDBJ databases">
        <title>Abyssibacter profundi OUC007T gen. nov., sp. nov, a marine bacterium isolated from seawater of the Mariana Trench.</title>
        <authorList>
            <person name="Zhou S."/>
        </authorList>
    </citation>
    <scope>NUCLEOTIDE SEQUENCE [LARGE SCALE GENOMIC DNA]</scope>
    <source>
        <strain evidence="9 10">OUC007</strain>
    </source>
</reference>
<feature type="transmembrane region" description="Helical" evidence="8">
    <location>
        <begin position="909"/>
        <end position="930"/>
    </location>
</feature>
<keyword evidence="6 8" id="KW-1133">Transmembrane helix</keyword>
<comment type="caution">
    <text evidence="9">The sequence shown here is derived from an EMBL/GenBank/DDBJ whole genome shotgun (WGS) entry which is preliminary data.</text>
</comment>
<accession>A0A383XQA3</accession>
<keyword evidence="2" id="KW-0813">Transport</keyword>
<feature type="transmembrane region" description="Helical" evidence="8">
    <location>
        <begin position="857"/>
        <end position="876"/>
    </location>
</feature>